<evidence type="ECO:0000256" key="1">
    <source>
        <dbReference type="SAM" id="MobiDB-lite"/>
    </source>
</evidence>
<comment type="caution">
    <text evidence="2">The sequence shown here is derived from an EMBL/GenBank/DDBJ whole genome shotgun (WGS) entry which is preliminary data.</text>
</comment>
<dbReference type="Gene3D" id="1.25.40.540">
    <property type="entry name" value="TAP42-like family"/>
    <property type="match status" value="1"/>
</dbReference>
<feature type="compositionally biased region" description="Basic and acidic residues" evidence="1">
    <location>
        <begin position="1"/>
        <end position="20"/>
    </location>
</feature>
<dbReference type="InterPro" id="IPR038511">
    <property type="entry name" value="TAP42/TAP46-like_sf"/>
</dbReference>
<feature type="region of interest" description="Disordered" evidence="1">
    <location>
        <begin position="1"/>
        <end position="23"/>
    </location>
</feature>
<feature type="region of interest" description="Disordered" evidence="1">
    <location>
        <begin position="358"/>
        <end position="407"/>
    </location>
</feature>
<dbReference type="Proteomes" id="UP000825935">
    <property type="component" value="Chromosome 35"/>
</dbReference>
<protein>
    <recommendedName>
        <fullName evidence="4">PP2A regulatory subunit TAP46</fullName>
    </recommendedName>
</protein>
<sequence length="407" mass="46037">MEGSDKPLMEPSKAHKERQTEQLPLPALFDKAFRLHSRALDSQISSDEAREGYELTGQCENLIEKLALFSANEQKDDISTGDLKYLLVPFLKAEFLEKMYSSDRLRTIKSANLILKVFISSCERLELLPDAEIIAFNQEASITTEKRRATKIARFKRSKAAESKLQEIRERRERRGRSRGAASKGSMVEHGEDHIEDEFEEEEREAWLAQIGLSLCKALDLSEMLKLEEELLAVRHENGQDATAQAMLDERISKAEAWHKNAAVRAKTSKPAQPITCASFAQDVIEGRASLAQGHDHHHQPLFGPASLVGNPITSDRQRIAAQVFQPSHRLPTMSIEEAGLREMEIMKKWTERNAKLQEEANSSWAKEVKKDDESDDEAAEYKARAWDDWKDENPKGSGNKKLTPCG</sequence>
<dbReference type="GO" id="GO:0051721">
    <property type="term" value="F:protein phosphatase 2A binding"/>
    <property type="evidence" value="ECO:0007669"/>
    <property type="project" value="TreeGrafter"/>
</dbReference>
<feature type="compositionally biased region" description="Basic and acidic residues" evidence="1">
    <location>
        <begin position="380"/>
        <end position="395"/>
    </location>
</feature>
<dbReference type="Pfam" id="PF04177">
    <property type="entry name" value="TAP42"/>
    <property type="match status" value="1"/>
</dbReference>
<feature type="region of interest" description="Disordered" evidence="1">
    <location>
        <begin position="163"/>
        <end position="192"/>
    </location>
</feature>
<dbReference type="AlphaFoldDB" id="A0A8T2QIS0"/>
<dbReference type="EMBL" id="CM035440">
    <property type="protein sequence ID" value="KAH7283111.1"/>
    <property type="molecule type" value="Genomic_DNA"/>
</dbReference>
<proteinExistence type="predicted"/>
<accession>A0A8T2QIS0</accession>
<gene>
    <name evidence="2" type="ORF">KP509_35G061100</name>
</gene>
<feature type="compositionally biased region" description="Basic and acidic residues" evidence="1">
    <location>
        <begin position="163"/>
        <end position="173"/>
    </location>
</feature>
<dbReference type="GO" id="GO:0009966">
    <property type="term" value="P:regulation of signal transduction"/>
    <property type="evidence" value="ECO:0007669"/>
    <property type="project" value="InterPro"/>
</dbReference>
<dbReference type="GO" id="GO:0035303">
    <property type="term" value="P:regulation of dephosphorylation"/>
    <property type="evidence" value="ECO:0007669"/>
    <property type="project" value="TreeGrafter"/>
</dbReference>
<evidence type="ECO:0000313" key="2">
    <source>
        <dbReference type="EMBL" id="KAH7283111.1"/>
    </source>
</evidence>
<organism evidence="2 3">
    <name type="scientific">Ceratopteris richardii</name>
    <name type="common">Triangle waterfern</name>
    <dbReference type="NCBI Taxonomy" id="49495"/>
    <lineage>
        <taxon>Eukaryota</taxon>
        <taxon>Viridiplantae</taxon>
        <taxon>Streptophyta</taxon>
        <taxon>Embryophyta</taxon>
        <taxon>Tracheophyta</taxon>
        <taxon>Polypodiopsida</taxon>
        <taxon>Polypodiidae</taxon>
        <taxon>Polypodiales</taxon>
        <taxon>Pteridineae</taxon>
        <taxon>Pteridaceae</taxon>
        <taxon>Parkerioideae</taxon>
        <taxon>Ceratopteris</taxon>
    </lineage>
</organism>
<evidence type="ECO:0008006" key="4">
    <source>
        <dbReference type="Google" id="ProtNLM"/>
    </source>
</evidence>
<evidence type="ECO:0000313" key="3">
    <source>
        <dbReference type="Proteomes" id="UP000825935"/>
    </source>
</evidence>
<dbReference type="OrthoDB" id="10261753at2759"/>
<dbReference type="GO" id="GO:0005829">
    <property type="term" value="C:cytosol"/>
    <property type="evidence" value="ECO:0007669"/>
    <property type="project" value="TreeGrafter"/>
</dbReference>
<reference evidence="2" key="1">
    <citation type="submission" date="2021-08" db="EMBL/GenBank/DDBJ databases">
        <title>WGS assembly of Ceratopteris richardii.</title>
        <authorList>
            <person name="Marchant D.B."/>
            <person name="Chen G."/>
            <person name="Jenkins J."/>
            <person name="Shu S."/>
            <person name="Leebens-Mack J."/>
            <person name="Grimwood J."/>
            <person name="Schmutz J."/>
            <person name="Soltis P."/>
            <person name="Soltis D."/>
            <person name="Chen Z.-H."/>
        </authorList>
    </citation>
    <scope>NUCLEOTIDE SEQUENCE</scope>
    <source>
        <strain evidence="2">Whitten #5841</strain>
        <tissue evidence="2">Leaf</tissue>
    </source>
</reference>
<dbReference type="InterPro" id="IPR007304">
    <property type="entry name" value="TAP46-like"/>
</dbReference>
<dbReference type="PANTHER" id="PTHR10933:SF9">
    <property type="entry name" value="IMMUNOGLOBULIN-BINDING PROTEIN 1"/>
    <property type="match status" value="1"/>
</dbReference>
<name>A0A8T2QIS0_CERRI</name>
<dbReference type="OMA" id="EYELCEA"/>
<keyword evidence="3" id="KW-1185">Reference proteome</keyword>
<dbReference type="PANTHER" id="PTHR10933">
    <property type="entry name" value="IMMUNOGLOBULIN-BINDING PROTEIN 1"/>
    <property type="match status" value="1"/>
</dbReference>